<dbReference type="KEGG" id="hch:HCH_03894"/>
<accession>Q2SFF4</accession>
<dbReference type="InterPro" id="IPR034202">
    <property type="entry name" value="Subtilisin_Carlsberg-like"/>
</dbReference>
<dbReference type="STRING" id="349521.HCH_03894"/>
<dbReference type="GO" id="GO:0004252">
    <property type="term" value="F:serine-type endopeptidase activity"/>
    <property type="evidence" value="ECO:0007669"/>
    <property type="project" value="UniProtKB-UniRule"/>
</dbReference>
<evidence type="ECO:0000256" key="5">
    <source>
        <dbReference type="ARBA" id="ARBA00022825"/>
    </source>
</evidence>
<feature type="active site" description="Charge relay system" evidence="6">
    <location>
        <position position="201"/>
    </location>
</feature>
<dbReference type="InterPro" id="IPR022398">
    <property type="entry name" value="Peptidase_S8_His-AS"/>
</dbReference>
<dbReference type="InterPro" id="IPR023827">
    <property type="entry name" value="Peptidase_S8_Asp-AS"/>
</dbReference>
<dbReference type="CDD" id="cd07477">
    <property type="entry name" value="Peptidases_S8_Subtilisin_subset"/>
    <property type="match status" value="1"/>
</dbReference>
<evidence type="ECO:0000256" key="7">
    <source>
        <dbReference type="RuleBase" id="RU003355"/>
    </source>
</evidence>
<evidence type="ECO:0000256" key="3">
    <source>
        <dbReference type="ARBA" id="ARBA00022723"/>
    </source>
</evidence>
<dbReference type="Gene3D" id="3.40.50.200">
    <property type="entry name" value="Peptidase S8/S53 domain"/>
    <property type="match status" value="1"/>
</dbReference>
<name>Q2SFF4_HAHCH</name>
<dbReference type="PROSITE" id="PS00138">
    <property type="entry name" value="SUBTILASE_SER"/>
    <property type="match status" value="1"/>
</dbReference>
<dbReference type="OrthoDB" id="9790784at2"/>
<dbReference type="AlphaFoldDB" id="Q2SFF4"/>
<keyword evidence="5 6" id="KW-0720">Serine protease</keyword>
<keyword evidence="2 6" id="KW-0645">Protease</keyword>
<protein>
    <submittedName>
        <fullName evidence="9">Subtilisin-like serine protease</fullName>
    </submittedName>
</protein>
<keyword evidence="4 6" id="KW-0378">Hydrolase</keyword>
<dbReference type="GO" id="GO:0006508">
    <property type="term" value="P:proteolysis"/>
    <property type="evidence" value="ECO:0007669"/>
    <property type="project" value="UniProtKB-KW"/>
</dbReference>
<dbReference type="InterPro" id="IPR036852">
    <property type="entry name" value="Peptidase_S8/S53_dom_sf"/>
</dbReference>
<dbReference type="PANTHER" id="PTHR43806:SF11">
    <property type="entry name" value="CEREVISIN-RELATED"/>
    <property type="match status" value="1"/>
</dbReference>
<dbReference type="GO" id="GO:0046872">
    <property type="term" value="F:metal ion binding"/>
    <property type="evidence" value="ECO:0007669"/>
    <property type="project" value="UniProtKB-KW"/>
</dbReference>
<evidence type="ECO:0000256" key="2">
    <source>
        <dbReference type="ARBA" id="ARBA00022670"/>
    </source>
</evidence>
<feature type="domain" description="Peptidase S8/S53" evidence="8">
    <location>
        <begin position="146"/>
        <end position="414"/>
    </location>
</feature>
<comment type="similarity">
    <text evidence="1 6 7">Belongs to the peptidase S8 family.</text>
</comment>
<organism evidence="9 10">
    <name type="scientific">Hahella chejuensis (strain KCTC 2396)</name>
    <dbReference type="NCBI Taxonomy" id="349521"/>
    <lineage>
        <taxon>Bacteria</taxon>
        <taxon>Pseudomonadati</taxon>
        <taxon>Pseudomonadota</taxon>
        <taxon>Gammaproteobacteria</taxon>
        <taxon>Oceanospirillales</taxon>
        <taxon>Hahellaceae</taxon>
        <taxon>Hahella</taxon>
    </lineage>
</organism>
<evidence type="ECO:0000256" key="1">
    <source>
        <dbReference type="ARBA" id="ARBA00011073"/>
    </source>
</evidence>
<dbReference type="InterPro" id="IPR000209">
    <property type="entry name" value="Peptidase_S8/S53_dom"/>
</dbReference>
<dbReference type="PANTHER" id="PTHR43806">
    <property type="entry name" value="PEPTIDASE S8"/>
    <property type="match status" value="1"/>
</dbReference>
<evidence type="ECO:0000256" key="6">
    <source>
        <dbReference type="PROSITE-ProRule" id="PRU01240"/>
    </source>
</evidence>
<dbReference type="InterPro" id="IPR023828">
    <property type="entry name" value="Peptidase_S8_Ser-AS"/>
</dbReference>
<keyword evidence="3" id="KW-0479">Metal-binding</keyword>
<dbReference type="PROSITE" id="PS00137">
    <property type="entry name" value="SUBTILASE_HIS"/>
    <property type="match status" value="1"/>
</dbReference>
<sequence length="439" mass="48250">MKNHVRIKLRRPVAALEDLPHWQQLLGDRRLERERFLPDVDRIFHQHRLSFFATREYQPAGTNWSEEEVASGLNRVYRLILTRDGDIPPDLISAIRLLPEVEDAAPGDIGQMELNPRSAAMSARTDRGSREAIFLEEAQAFSQGDSDIVVAVLDTGVELDHPELRHAIRGGYDFVNILDGASEFIGDYIDADAIADDEVGHGTHVAGIIVGKGQGMPGGVAPRCKLIPVRVLAAMEKQGRRVGAGLIENINAGVKYAVDQGAHVINMSLGVRHEGGGLPHQEVIDYAYRKGVTIVAASGNDGLQEMYYPGAFETVIAVGAMDAQGQVADFSTYGDQVSFIAPGVDVYSAYLDNEYAFSTGTSHAAPFITGAVALLKSYARKAGRTLSDGQIKHILKHTSDKIDNRFKHRKAGYGRLNLADAMRYLEFKLGQRRERYGYH</sequence>
<reference evidence="9 10" key="1">
    <citation type="journal article" date="2005" name="Nucleic Acids Res.">
        <title>Genomic blueprint of Hahella chejuensis, a marine microbe producing an algicidal agent.</title>
        <authorList>
            <person name="Jeong H."/>
            <person name="Yim J.H."/>
            <person name="Lee C."/>
            <person name="Choi S.-H."/>
            <person name="Park Y.K."/>
            <person name="Yoon S.H."/>
            <person name="Hur C.-G."/>
            <person name="Kang H.-Y."/>
            <person name="Kim D."/>
            <person name="Lee H.H."/>
            <person name="Park K.H."/>
            <person name="Park S.-H."/>
            <person name="Park H.-S."/>
            <person name="Lee H.K."/>
            <person name="Oh T.K."/>
            <person name="Kim J.F."/>
        </authorList>
    </citation>
    <scope>NUCLEOTIDE SEQUENCE [LARGE SCALE GENOMIC DNA]</scope>
    <source>
        <strain evidence="9 10">KCTC 2396</strain>
    </source>
</reference>
<dbReference type="SUPFAM" id="SSF52743">
    <property type="entry name" value="Subtilisin-like"/>
    <property type="match status" value="1"/>
</dbReference>
<dbReference type="InterPro" id="IPR050131">
    <property type="entry name" value="Peptidase_S8_subtilisin-like"/>
</dbReference>
<evidence type="ECO:0000256" key="4">
    <source>
        <dbReference type="ARBA" id="ARBA00022801"/>
    </source>
</evidence>
<dbReference type="PROSITE" id="PS00136">
    <property type="entry name" value="SUBTILASE_ASP"/>
    <property type="match status" value="1"/>
</dbReference>
<feature type="active site" description="Charge relay system" evidence="6">
    <location>
        <position position="154"/>
    </location>
</feature>
<evidence type="ECO:0000313" key="10">
    <source>
        <dbReference type="Proteomes" id="UP000000238"/>
    </source>
</evidence>
<gene>
    <name evidence="9" type="ordered locus">HCH_03894</name>
</gene>
<feature type="active site" description="Charge relay system" evidence="6">
    <location>
        <position position="362"/>
    </location>
</feature>
<dbReference type="EMBL" id="CP000155">
    <property type="protein sequence ID" value="ABC30620.1"/>
    <property type="molecule type" value="Genomic_DNA"/>
</dbReference>
<dbReference type="HOGENOM" id="CLU_011263_15_7_6"/>
<proteinExistence type="inferred from homology"/>
<dbReference type="Proteomes" id="UP000000238">
    <property type="component" value="Chromosome"/>
</dbReference>
<dbReference type="Pfam" id="PF00082">
    <property type="entry name" value="Peptidase_S8"/>
    <property type="match status" value="1"/>
</dbReference>
<dbReference type="eggNOG" id="COG1404">
    <property type="taxonomic scope" value="Bacteria"/>
</dbReference>
<keyword evidence="10" id="KW-1185">Reference proteome</keyword>
<dbReference type="PRINTS" id="PR00723">
    <property type="entry name" value="SUBTILISIN"/>
</dbReference>
<evidence type="ECO:0000259" key="8">
    <source>
        <dbReference type="Pfam" id="PF00082"/>
    </source>
</evidence>
<dbReference type="InterPro" id="IPR015500">
    <property type="entry name" value="Peptidase_S8_subtilisin-rel"/>
</dbReference>
<evidence type="ECO:0000313" key="9">
    <source>
        <dbReference type="EMBL" id="ABC30620.1"/>
    </source>
</evidence>
<dbReference type="PROSITE" id="PS51892">
    <property type="entry name" value="SUBTILASE"/>
    <property type="match status" value="1"/>
</dbReference>